<dbReference type="EMBL" id="REGN01000043">
    <property type="protein sequence ID" value="RNA44970.1"/>
    <property type="molecule type" value="Genomic_DNA"/>
</dbReference>
<sequence>MIWKALKISIKIEFSNKRLYIQIIPLKFSITPVAKLFFPLEKFPFSSKLSFSNQKSDFSKNTKYKSFLVLLELTQANFLHLNLAVCLKQLQ</sequence>
<comment type="caution">
    <text evidence="1">The sequence shown here is derived from an EMBL/GenBank/DDBJ whole genome shotgun (WGS) entry which is preliminary data.</text>
</comment>
<evidence type="ECO:0000313" key="1">
    <source>
        <dbReference type="EMBL" id="RNA44970.1"/>
    </source>
</evidence>
<dbReference type="Proteomes" id="UP000276133">
    <property type="component" value="Unassembled WGS sequence"/>
</dbReference>
<organism evidence="1 2">
    <name type="scientific">Brachionus plicatilis</name>
    <name type="common">Marine rotifer</name>
    <name type="synonym">Brachionus muelleri</name>
    <dbReference type="NCBI Taxonomy" id="10195"/>
    <lineage>
        <taxon>Eukaryota</taxon>
        <taxon>Metazoa</taxon>
        <taxon>Spiralia</taxon>
        <taxon>Gnathifera</taxon>
        <taxon>Rotifera</taxon>
        <taxon>Eurotatoria</taxon>
        <taxon>Monogononta</taxon>
        <taxon>Pseudotrocha</taxon>
        <taxon>Ploima</taxon>
        <taxon>Brachionidae</taxon>
        <taxon>Brachionus</taxon>
    </lineage>
</organism>
<reference evidence="1 2" key="1">
    <citation type="journal article" date="2018" name="Sci. Rep.">
        <title>Genomic signatures of local adaptation to the degree of environmental predictability in rotifers.</title>
        <authorList>
            <person name="Franch-Gras L."/>
            <person name="Hahn C."/>
            <person name="Garcia-Roger E.M."/>
            <person name="Carmona M.J."/>
            <person name="Serra M."/>
            <person name="Gomez A."/>
        </authorList>
    </citation>
    <scope>NUCLEOTIDE SEQUENCE [LARGE SCALE GENOMIC DNA]</scope>
    <source>
        <strain evidence="1">HYR1</strain>
    </source>
</reference>
<accession>A0A3M7TAX8</accession>
<gene>
    <name evidence="1" type="ORF">BpHYR1_052259</name>
</gene>
<keyword evidence="2" id="KW-1185">Reference proteome</keyword>
<protein>
    <submittedName>
        <fullName evidence="1">Uncharacterized protein</fullName>
    </submittedName>
</protein>
<dbReference type="AlphaFoldDB" id="A0A3M7TAX8"/>
<name>A0A3M7TAX8_BRAPC</name>
<evidence type="ECO:0000313" key="2">
    <source>
        <dbReference type="Proteomes" id="UP000276133"/>
    </source>
</evidence>
<proteinExistence type="predicted"/>